<dbReference type="EMBL" id="CP003326">
    <property type="protein sequence ID" value="AFS79091.1"/>
    <property type="molecule type" value="Genomic_DNA"/>
</dbReference>
<evidence type="ECO:0000256" key="5">
    <source>
        <dbReference type="ARBA" id="ARBA00022833"/>
    </source>
</evidence>
<evidence type="ECO:0000313" key="10">
    <source>
        <dbReference type="EMBL" id="AFS79091.1"/>
    </source>
</evidence>
<feature type="binding site" evidence="8">
    <location>
        <position position="355"/>
    </location>
    <ligand>
        <name>Zn(2+)</name>
        <dbReference type="ChEBI" id="CHEBI:29105"/>
        <label>2</label>
    </ligand>
</feature>
<dbReference type="PATRIC" id="fig|1128398.3.peg.2152"/>
<dbReference type="PRINTS" id="PR00113">
    <property type="entry name" value="ALKPHPHTASE"/>
</dbReference>
<dbReference type="SUPFAM" id="SSF53649">
    <property type="entry name" value="Alkaline phosphatase-like"/>
    <property type="match status" value="1"/>
</dbReference>
<dbReference type="STRING" id="1128398.Curi_c20870"/>
<dbReference type="PANTHER" id="PTHR11596:SF5">
    <property type="entry name" value="ALKALINE PHOSPHATASE"/>
    <property type="match status" value="1"/>
</dbReference>
<dbReference type="OrthoDB" id="9794455at2"/>
<evidence type="ECO:0000313" key="11">
    <source>
        <dbReference type="Proteomes" id="UP000006094"/>
    </source>
</evidence>
<dbReference type="EC" id="3.1.3.1" evidence="10"/>
<keyword evidence="2" id="KW-0597">Phosphoprotein</keyword>
<proteinExistence type="inferred from homology"/>
<organism evidence="10 11">
    <name type="scientific">Gottschalkia acidurici (strain ATCC 7906 / DSM 604 / BCRC 14475 / CIP 104303 / KCTC 5404 / NCIMB 10678 / 9a)</name>
    <name type="common">Clostridium acidurici</name>
    <dbReference type="NCBI Taxonomy" id="1128398"/>
    <lineage>
        <taxon>Bacteria</taxon>
        <taxon>Bacillati</taxon>
        <taxon>Bacillota</taxon>
        <taxon>Tissierellia</taxon>
        <taxon>Tissierellales</taxon>
        <taxon>Gottschalkiaceae</taxon>
        <taxon>Gottschalkia</taxon>
    </lineage>
</organism>
<dbReference type="GO" id="GO:0004035">
    <property type="term" value="F:alkaline phosphatase activity"/>
    <property type="evidence" value="ECO:0007669"/>
    <property type="project" value="UniProtKB-EC"/>
</dbReference>
<gene>
    <name evidence="10" type="ordered locus">Curi_c20870</name>
</gene>
<feature type="binding site" evidence="8">
    <location>
        <position position="307"/>
    </location>
    <ligand>
        <name>Mg(2+)</name>
        <dbReference type="ChEBI" id="CHEBI:18420"/>
    </ligand>
</feature>
<evidence type="ECO:0000256" key="4">
    <source>
        <dbReference type="ARBA" id="ARBA00022801"/>
    </source>
</evidence>
<keyword evidence="4 10" id="KW-0378">Hydrolase</keyword>
<name>K0B376_GOTA9</name>
<dbReference type="InterPro" id="IPR042085">
    <property type="entry name" value="Ap_crown"/>
</dbReference>
<dbReference type="eggNOG" id="COG1785">
    <property type="taxonomic scope" value="Bacteria"/>
</dbReference>
<feature type="binding site" evidence="8">
    <location>
        <position position="162"/>
    </location>
    <ligand>
        <name>Mg(2+)</name>
        <dbReference type="ChEBI" id="CHEBI:18420"/>
    </ligand>
</feature>
<keyword evidence="6 8" id="KW-0460">Magnesium</keyword>
<evidence type="ECO:0000256" key="7">
    <source>
        <dbReference type="PIRSR" id="PIRSR601952-1"/>
    </source>
</evidence>
<feature type="binding site" evidence="8">
    <location>
        <position position="160"/>
    </location>
    <ligand>
        <name>Mg(2+)</name>
        <dbReference type="ChEBI" id="CHEBI:18420"/>
    </ligand>
</feature>
<evidence type="ECO:0000256" key="8">
    <source>
        <dbReference type="PIRSR" id="PIRSR601952-2"/>
    </source>
</evidence>
<feature type="binding site" evidence="8">
    <location>
        <position position="462"/>
    </location>
    <ligand>
        <name>Zn(2+)</name>
        <dbReference type="ChEBI" id="CHEBI:29105"/>
        <label>2</label>
    </ligand>
</feature>
<dbReference type="Pfam" id="PF00245">
    <property type="entry name" value="Alk_phosphatase"/>
    <property type="match status" value="1"/>
</dbReference>
<feature type="binding site" evidence="8">
    <location>
        <position position="356"/>
    </location>
    <ligand>
        <name>Zn(2+)</name>
        <dbReference type="ChEBI" id="CHEBI:29105"/>
        <label>2</label>
    </ligand>
</feature>
<evidence type="ECO:0000256" key="1">
    <source>
        <dbReference type="ARBA" id="ARBA00005984"/>
    </source>
</evidence>
<dbReference type="CDD" id="cd16012">
    <property type="entry name" value="ALP"/>
    <property type="match status" value="1"/>
</dbReference>
<evidence type="ECO:0000256" key="6">
    <source>
        <dbReference type="ARBA" id="ARBA00022842"/>
    </source>
</evidence>
<dbReference type="InterPro" id="IPR018299">
    <property type="entry name" value="Alkaline_phosphatase_AS"/>
</dbReference>
<dbReference type="PROSITE" id="PS00123">
    <property type="entry name" value="ALKALINE_PHOSPHATASE"/>
    <property type="match status" value="1"/>
</dbReference>
<feature type="active site" description="Phosphoserine intermediate" evidence="7">
    <location>
        <position position="109"/>
    </location>
</feature>
<dbReference type="InterPro" id="IPR017850">
    <property type="entry name" value="Alkaline_phosphatase_core_sf"/>
</dbReference>
<dbReference type="AlphaFoldDB" id="K0B376"/>
<keyword evidence="3 8" id="KW-0479">Metal-binding</keyword>
<accession>K0B376</accession>
<dbReference type="Proteomes" id="UP000006094">
    <property type="component" value="Chromosome"/>
</dbReference>
<dbReference type="Gene3D" id="1.10.1200.140">
    <property type="entry name" value="Alkaline phosphatase, crown domain"/>
    <property type="match status" value="1"/>
</dbReference>
<dbReference type="SMART" id="SM00098">
    <property type="entry name" value="alkPPc"/>
    <property type="match status" value="1"/>
</dbReference>
<comment type="cofactor">
    <cofactor evidence="8">
        <name>Mg(2+)</name>
        <dbReference type="ChEBI" id="CHEBI:18420"/>
    </cofactor>
    <text evidence="8">Binds 1 Mg(2+) ion.</text>
</comment>
<protein>
    <submittedName>
        <fullName evidence="10">Alkaline phosphatase</fullName>
        <ecNumber evidence="10">3.1.3.1</ecNumber>
    </submittedName>
</protein>
<sequence>MFKKKSLNQFFAITFLILIIVSSIYAKDAILKQSALGSIDAVLQQSASAPIKERPKYIFYFIGDGLGAAQRQSADYFLQQYEGKKLLMNTFPVSGINTTHSGNTLVTDSAAAGTALATGHKTNNGIISQLPDGTNLKTLVEVAEEKGMGTGIVTTTRLTHATPAVFASHNPSRSNESEIANDYVSSNVDFFAGGGIRHFIPKDYATEEDASGKSISSNRKDDRNLFKEFESKGYKTFLGKKGAKDFSSYSPKGKEQVFAAFTNDHLPYEIDRLNSSFKDSVPTLGNITQKGIDVLSKYENGFFMVIEGGRIDHACHANDAVGSIHDTIALDEAISKAYEFMKKHPKETLIVVSGDHETGGMGLGFDTNYFMQLDKLRDVKFSVGDTLMNTYDGDRAKYFNYIAKNYALSDITPEEKSKIENAMNIVDKNPKAVWGGSYSPVAISTTHVISNRAQIGWTTYAHSGTQIPLSVIGVGSSHFGGFKDNTEIAKIMFSLLGK</sequence>
<dbReference type="KEGG" id="cad:Curi_c20870"/>
<dbReference type="HOGENOM" id="CLU_008539_5_0_9"/>
<comment type="cofactor">
    <cofactor evidence="8">
        <name>Zn(2+)</name>
        <dbReference type="ChEBI" id="CHEBI:29105"/>
    </cofactor>
    <text evidence="8">Binds 2 Zn(2+) ions.</text>
</comment>
<comment type="similarity">
    <text evidence="1 9">Belongs to the alkaline phosphatase family.</text>
</comment>
<dbReference type="Gene3D" id="3.40.720.10">
    <property type="entry name" value="Alkaline Phosphatase, subunit A"/>
    <property type="match status" value="1"/>
</dbReference>
<evidence type="ECO:0000256" key="3">
    <source>
        <dbReference type="ARBA" id="ARBA00022723"/>
    </source>
</evidence>
<dbReference type="InterPro" id="IPR001952">
    <property type="entry name" value="Alkaline_phosphatase"/>
</dbReference>
<feature type="binding site" evidence="8">
    <location>
        <position position="64"/>
    </location>
    <ligand>
        <name>Mg(2+)</name>
        <dbReference type="ChEBI" id="CHEBI:18420"/>
    </ligand>
</feature>
<reference evidence="10 11" key="1">
    <citation type="journal article" date="2012" name="PLoS ONE">
        <title>The purine-utilizing bacterium Clostridium acidurici 9a: a genome-guided metabolic reconsideration.</title>
        <authorList>
            <person name="Hartwich K."/>
            <person name="Poehlein A."/>
            <person name="Daniel R."/>
        </authorList>
    </citation>
    <scope>NUCLEOTIDE SEQUENCE [LARGE SCALE GENOMIC DNA]</scope>
    <source>
        <strain evidence="11">ATCC 7906 / DSM 604 / BCRC 14475 / CIP 104303 / KCTC 5404 / NCIMB 10678 / 9a</strain>
    </source>
</reference>
<feature type="binding site" evidence="8">
    <location>
        <position position="316"/>
    </location>
    <ligand>
        <name>Zn(2+)</name>
        <dbReference type="ChEBI" id="CHEBI:29105"/>
        <label>2</label>
    </ligand>
</feature>
<keyword evidence="5 8" id="KW-0862">Zinc</keyword>
<dbReference type="PANTHER" id="PTHR11596">
    <property type="entry name" value="ALKALINE PHOSPHATASE"/>
    <property type="match status" value="1"/>
</dbReference>
<feature type="binding site" evidence="8">
    <location>
        <position position="64"/>
    </location>
    <ligand>
        <name>Zn(2+)</name>
        <dbReference type="ChEBI" id="CHEBI:29105"/>
        <label>2</label>
    </ligand>
</feature>
<dbReference type="GO" id="GO:0046872">
    <property type="term" value="F:metal ion binding"/>
    <property type="evidence" value="ECO:0007669"/>
    <property type="project" value="UniProtKB-KW"/>
</dbReference>
<dbReference type="RefSeq" id="WP_014968227.1">
    <property type="nucleotide sequence ID" value="NC_018664.1"/>
</dbReference>
<evidence type="ECO:0000256" key="2">
    <source>
        <dbReference type="ARBA" id="ARBA00022553"/>
    </source>
</evidence>
<keyword evidence="11" id="KW-1185">Reference proteome</keyword>
<evidence type="ECO:0000256" key="9">
    <source>
        <dbReference type="RuleBase" id="RU003946"/>
    </source>
</evidence>
<feature type="binding site" evidence="8">
    <location>
        <position position="312"/>
    </location>
    <ligand>
        <name>Zn(2+)</name>
        <dbReference type="ChEBI" id="CHEBI:29105"/>
        <label>2</label>
    </ligand>
</feature>